<keyword evidence="3" id="KW-1185">Reference proteome</keyword>
<sequence length="186" mass="20434">ISVPRQFSHNPIYVHVRETFNFNPLDGPPNASSSDDVETTSLGGNSSFEEEEDDAVFSRYPGLKKQESALAATEKQQVSNFGSGEERRGLTFFKPHDCKAFDLPKFVWGTDGVSLDSAAKFTGKSKNSGKIVTSSPNGRNCEDKVVNTNEGEASSLVELDEFVTTNKFVVDDLSAQKGWSRLCLRE</sequence>
<evidence type="ECO:0000313" key="3">
    <source>
        <dbReference type="Proteomes" id="UP000824890"/>
    </source>
</evidence>
<feature type="compositionally biased region" description="Polar residues" evidence="1">
    <location>
        <begin position="30"/>
        <end position="47"/>
    </location>
</feature>
<reference evidence="2 3" key="1">
    <citation type="submission" date="2021-05" db="EMBL/GenBank/DDBJ databases">
        <title>Genome Assembly of Synthetic Allotetraploid Brassica napus Reveals Homoeologous Exchanges between Subgenomes.</title>
        <authorList>
            <person name="Davis J.T."/>
        </authorList>
    </citation>
    <scope>NUCLEOTIDE SEQUENCE [LARGE SCALE GENOMIC DNA]</scope>
    <source>
        <strain evidence="3">cv. Da-Ae</strain>
        <tissue evidence="2">Seedling</tissue>
    </source>
</reference>
<feature type="non-terminal residue" evidence="2">
    <location>
        <position position="1"/>
    </location>
</feature>
<comment type="caution">
    <text evidence="2">The sequence shown here is derived from an EMBL/GenBank/DDBJ whole genome shotgun (WGS) entry which is preliminary data.</text>
</comment>
<organism evidence="2 3">
    <name type="scientific">Brassica napus</name>
    <name type="common">Rape</name>
    <dbReference type="NCBI Taxonomy" id="3708"/>
    <lineage>
        <taxon>Eukaryota</taxon>
        <taxon>Viridiplantae</taxon>
        <taxon>Streptophyta</taxon>
        <taxon>Embryophyta</taxon>
        <taxon>Tracheophyta</taxon>
        <taxon>Spermatophyta</taxon>
        <taxon>Magnoliopsida</taxon>
        <taxon>eudicotyledons</taxon>
        <taxon>Gunneridae</taxon>
        <taxon>Pentapetalae</taxon>
        <taxon>rosids</taxon>
        <taxon>malvids</taxon>
        <taxon>Brassicales</taxon>
        <taxon>Brassicaceae</taxon>
        <taxon>Brassiceae</taxon>
        <taxon>Brassica</taxon>
    </lineage>
</organism>
<proteinExistence type="predicted"/>
<gene>
    <name evidence="2" type="ORF">HID58_036669</name>
</gene>
<dbReference type="Proteomes" id="UP000824890">
    <property type="component" value="Unassembled WGS sequence"/>
</dbReference>
<dbReference type="EMBL" id="JAGKQM010000009">
    <property type="protein sequence ID" value="KAH0913348.1"/>
    <property type="molecule type" value="Genomic_DNA"/>
</dbReference>
<evidence type="ECO:0000313" key="2">
    <source>
        <dbReference type="EMBL" id="KAH0913348.1"/>
    </source>
</evidence>
<evidence type="ECO:0000256" key="1">
    <source>
        <dbReference type="SAM" id="MobiDB-lite"/>
    </source>
</evidence>
<name>A0ABQ8C8I7_BRANA</name>
<feature type="region of interest" description="Disordered" evidence="1">
    <location>
        <begin position="24"/>
        <end position="55"/>
    </location>
</feature>
<accession>A0ABQ8C8I7</accession>
<protein>
    <submittedName>
        <fullName evidence="2">Uncharacterized protein</fullName>
    </submittedName>
</protein>